<sequence length="155" mass="17092">MIEAPALEVAQWFNTKQELALADLRGKVIALHAFQMLCPGCVQHGIPQMQRVHAQFERDDVAVIGLHTVFEHHAVMGPDALKVFIHENRLAFPIGVDQPDGDGNVPRTMRKYGMRGTPTLILIDRQGALRFQQIGQVDDLAVGALIGQLLAEGPR</sequence>
<dbReference type="EMBL" id="WNLA01000010">
    <property type="protein sequence ID" value="MTW03628.1"/>
    <property type="molecule type" value="Genomic_DNA"/>
</dbReference>
<evidence type="ECO:0000313" key="3">
    <source>
        <dbReference type="Proteomes" id="UP000484015"/>
    </source>
</evidence>
<dbReference type="OrthoDB" id="9811352at2"/>
<dbReference type="Pfam" id="PF00578">
    <property type="entry name" value="AhpC-TSA"/>
    <property type="match status" value="1"/>
</dbReference>
<reference evidence="2 3" key="1">
    <citation type="submission" date="2019-11" db="EMBL/GenBank/DDBJ databases">
        <title>Type strains purchased from KCTC, JCM and DSMZ.</title>
        <authorList>
            <person name="Lu H."/>
        </authorList>
    </citation>
    <scope>NUCLEOTIDE SEQUENCE [LARGE SCALE GENOMIC DNA]</scope>
    <source>
        <strain evidence="2 3">KCTC 42409</strain>
    </source>
</reference>
<dbReference type="SUPFAM" id="SSF52833">
    <property type="entry name" value="Thioredoxin-like"/>
    <property type="match status" value="1"/>
</dbReference>
<dbReference type="InterPro" id="IPR050553">
    <property type="entry name" value="Thioredoxin_ResA/DsbE_sf"/>
</dbReference>
<evidence type="ECO:0000259" key="1">
    <source>
        <dbReference type="PROSITE" id="PS51352"/>
    </source>
</evidence>
<dbReference type="PANTHER" id="PTHR42852">
    <property type="entry name" value="THIOL:DISULFIDE INTERCHANGE PROTEIN DSBE"/>
    <property type="match status" value="1"/>
</dbReference>
<feature type="domain" description="Thioredoxin" evidence="1">
    <location>
        <begin position="1"/>
        <end position="151"/>
    </location>
</feature>
<dbReference type="PROSITE" id="PS51352">
    <property type="entry name" value="THIOREDOXIN_2"/>
    <property type="match status" value="1"/>
</dbReference>
<dbReference type="InterPro" id="IPR000866">
    <property type="entry name" value="AhpC/TSA"/>
</dbReference>
<proteinExistence type="predicted"/>
<dbReference type="GO" id="GO:0016209">
    <property type="term" value="F:antioxidant activity"/>
    <property type="evidence" value="ECO:0007669"/>
    <property type="project" value="InterPro"/>
</dbReference>
<dbReference type="Proteomes" id="UP000484015">
    <property type="component" value="Unassembled WGS sequence"/>
</dbReference>
<protein>
    <submittedName>
        <fullName evidence="2">Redoxin domain-containing protein</fullName>
    </submittedName>
</protein>
<dbReference type="GO" id="GO:0016491">
    <property type="term" value="F:oxidoreductase activity"/>
    <property type="evidence" value="ECO:0007669"/>
    <property type="project" value="InterPro"/>
</dbReference>
<gene>
    <name evidence="2" type="ORF">GM668_16220</name>
</gene>
<keyword evidence="3" id="KW-1185">Reference proteome</keyword>
<comment type="caution">
    <text evidence="2">The sequence shown here is derived from an EMBL/GenBank/DDBJ whole genome shotgun (WGS) entry which is preliminary data.</text>
</comment>
<dbReference type="InterPro" id="IPR036249">
    <property type="entry name" value="Thioredoxin-like_sf"/>
</dbReference>
<dbReference type="Gene3D" id="3.40.30.10">
    <property type="entry name" value="Glutaredoxin"/>
    <property type="match status" value="1"/>
</dbReference>
<dbReference type="PANTHER" id="PTHR42852:SF13">
    <property type="entry name" value="PROTEIN DIPZ"/>
    <property type="match status" value="1"/>
</dbReference>
<organism evidence="2 3">
    <name type="scientific">Pseudoduganella ginsengisoli</name>
    <dbReference type="NCBI Taxonomy" id="1462440"/>
    <lineage>
        <taxon>Bacteria</taxon>
        <taxon>Pseudomonadati</taxon>
        <taxon>Pseudomonadota</taxon>
        <taxon>Betaproteobacteria</taxon>
        <taxon>Burkholderiales</taxon>
        <taxon>Oxalobacteraceae</taxon>
        <taxon>Telluria group</taxon>
        <taxon>Pseudoduganella</taxon>
    </lineage>
</organism>
<dbReference type="RefSeq" id="WP_155440000.1">
    <property type="nucleotide sequence ID" value="NZ_WNLA01000010.1"/>
</dbReference>
<name>A0A6L6Q321_9BURK</name>
<accession>A0A6L6Q321</accession>
<evidence type="ECO:0000313" key="2">
    <source>
        <dbReference type="EMBL" id="MTW03628.1"/>
    </source>
</evidence>
<dbReference type="InterPro" id="IPR013766">
    <property type="entry name" value="Thioredoxin_domain"/>
</dbReference>
<dbReference type="AlphaFoldDB" id="A0A6L6Q321"/>